<sequence>MGRILPKELQNGILTIMQSMWSFLLYMSR</sequence>
<accession>A0A0E9S4T3</accession>
<dbReference type="AlphaFoldDB" id="A0A0E9S4T3"/>
<dbReference type="EMBL" id="GBXM01073039">
    <property type="protein sequence ID" value="JAH35538.1"/>
    <property type="molecule type" value="Transcribed_RNA"/>
</dbReference>
<proteinExistence type="predicted"/>
<reference evidence="1" key="1">
    <citation type="submission" date="2014-11" db="EMBL/GenBank/DDBJ databases">
        <authorList>
            <person name="Amaro Gonzalez C."/>
        </authorList>
    </citation>
    <scope>NUCLEOTIDE SEQUENCE</scope>
</reference>
<evidence type="ECO:0000313" key="1">
    <source>
        <dbReference type="EMBL" id="JAH35538.1"/>
    </source>
</evidence>
<reference evidence="1" key="2">
    <citation type="journal article" date="2015" name="Fish Shellfish Immunol.">
        <title>Early steps in the European eel (Anguilla anguilla)-Vibrio vulnificus interaction in the gills: Role of the RtxA13 toxin.</title>
        <authorList>
            <person name="Callol A."/>
            <person name="Pajuelo D."/>
            <person name="Ebbesson L."/>
            <person name="Teles M."/>
            <person name="MacKenzie S."/>
            <person name="Amaro C."/>
        </authorList>
    </citation>
    <scope>NUCLEOTIDE SEQUENCE</scope>
</reference>
<name>A0A0E9S4T3_ANGAN</name>
<protein>
    <submittedName>
        <fullName evidence="1">Uncharacterized protein</fullName>
    </submittedName>
</protein>
<organism evidence="1">
    <name type="scientific">Anguilla anguilla</name>
    <name type="common">European freshwater eel</name>
    <name type="synonym">Muraena anguilla</name>
    <dbReference type="NCBI Taxonomy" id="7936"/>
    <lineage>
        <taxon>Eukaryota</taxon>
        <taxon>Metazoa</taxon>
        <taxon>Chordata</taxon>
        <taxon>Craniata</taxon>
        <taxon>Vertebrata</taxon>
        <taxon>Euteleostomi</taxon>
        <taxon>Actinopterygii</taxon>
        <taxon>Neopterygii</taxon>
        <taxon>Teleostei</taxon>
        <taxon>Anguilliformes</taxon>
        <taxon>Anguillidae</taxon>
        <taxon>Anguilla</taxon>
    </lineage>
</organism>